<organism evidence="1 2">
    <name type="scientific">Massilia aquatica</name>
    <dbReference type="NCBI Taxonomy" id="2609000"/>
    <lineage>
        <taxon>Bacteria</taxon>
        <taxon>Pseudomonadati</taxon>
        <taxon>Pseudomonadota</taxon>
        <taxon>Betaproteobacteria</taxon>
        <taxon>Burkholderiales</taxon>
        <taxon>Oxalobacteraceae</taxon>
        <taxon>Telluria group</taxon>
        <taxon>Massilia</taxon>
    </lineage>
</organism>
<protein>
    <submittedName>
        <fullName evidence="1">Uncharacterized protein</fullName>
    </submittedName>
</protein>
<evidence type="ECO:0000313" key="1">
    <source>
        <dbReference type="EMBL" id="NHZ42705.1"/>
    </source>
</evidence>
<evidence type="ECO:0000313" key="2">
    <source>
        <dbReference type="Proteomes" id="UP000819052"/>
    </source>
</evidence>
<dbReference type="RefSeq" id="WP_167078697.1">
    <property type="nucleotide sequence ID" value="NZ_VVIW01000014.1"/>
</dbReference>
<name>A0ABX0ME59_9BURK</name>
<dbReference type="Proteomes" id="UP000819052">
    <property type="component" value="Unassembled WGS sequence"/>
</dbReference>
<proteinExistence type="predicted"/>
<dbReference type="EMBL" id="VVIW01000014">
    <property type="protein sequence ID" value="NHZ42705.1"/>
    <property type="molecule type" value="Genomic_DNA"/>
</dbReference>
<sequence length="220" mass="22773">MNSSIPVIVPARVAVTAVFGPLDDLNGALGAHAMKEEEMLALFVAGDWSCAGAGPMHMEDLFAGLLAQVPADKIVCAVVVTGNLDAPAAILVDRDTDWAPSLIVGGKLAVHSLCLGGGATQVVGDLAVQSTIYGKYNHGSLEVGGDTRADTILSNDFEMTFHGEVACPHVISALGHLNIPAHFSGDALGQILAPRFLDADGDPIDDRILDAVNDGLSLLR</sequence>
<reference evidence="1 2" key="1">
    <citation type="submission" date="2019-09" db="EMBL/GenBank/DDBJ databases">
        <title>Taxonomy of Antarctic Massilia spp.: description of Massilia rubra sp. nov., Massilia aquatica sp. nov., Massilia mucilaginosa sp. nov., Massilia frigida sp. nov. isolated from streams, lakes and regoliths.</title>
        <authorList>
            <person name="Holochova P."/>
            <person name="Sedlacek I."/>
            <person name="Kralova S."/>
            <person name="Maslanova I."/>
            <person name="Busse H.-J."/>
            <person name="Stankova E."/>
            <person name="Vrbovska V."/>
            <person name="Kovarovic V."/>
            <person name="Bartak M."/>
            <person name="Svec P."/>
            <person name="Pantucek R."/>
        </authorList>
    </citation>
    <scope>NUCLEOTIDE SEQUENCE [LARGE SCALE GENOMIC DNA]</scope>
    <source>
        <strain evidence="1 2">CCM 8693</strain>
    </source>
</reference>
<comment type="caution">
    <text evidence="1">The sequence shown here is derived from an EMBL/GenBank/DDBJ whole genome shotgun (WGS) entry which is preliminary data.</text>
</comment>
<keyword evidence="2" id="KW-1185">Reference proteome</keyword>
<gene>
    <name evidence="1" type="ORF">F1609_21380</name>
</gene>
<accession>A0ABX0ME59</accession>